<feature type="compositionally biased region" description="Low complexity" evidence="1">
    <location>
        <begin position="13"/>
        <end position="31"/>
    </location>
</feature>
<dbReference type="OrthoDB" id="3267800at2759"/>
<proteinExistence type="predicted"/>
<comment type="caution">
    <text evidence="2">The sequence shown here is derived from an EMBL/GenBank/DDBJ whole genome shotgun (WGS) entry which is preliminary data.</text>
</comment>
<feature type="region of interest" description="Disordered" evidence="1">
    <location>
        <begin position="1"/>
        <end position="42"/>
    </location>
</feature>
<dbReference type="Proteomes" id="UP000559027">
    <property type="component" value="Unassembled WGS sequence"/>
</dbReference>
<accession>A0A8H5G745</accession>
<gene>
    <name evidence="2" type="ORF">D9756_003260</name>
</gene>
<evidence type="ECO:0000313" key="2">
    <source>
        <dbReference type="EMBL" id="KAF5359622.1"/>
    </source>
</evidence>
<evidence type="ECO:0000256" key="1">
    <source>
        <dbReference type="SAM" id="MobiDB-lite"/>
    </source>
</evidence>
<name>A0A8H5G745_9AGAR</name>
<evidence type="ECO:0000313" key="3">
    <source>
        <dbReference type="Proteomes" id="UP000559027"/>
    </source>
</evidence>
<organism evidence="2 3">
    <name type="scientific">Leucocoprinus leucothites</name>
    <dbReference type="NCBI Taxonomy" id="201217"/>
    <lineage>
        <taxon>Eukaryota</taxon>
        <taxon>Fungi</taxon>
        <taxon>Dikarya</taxon>
        <taxon>Basidiomycota</taxon>
        <taxon>Agaricomycotina</taxon>
        <taxon>Agaricomycetes</taxon>
        <taxon>Agaricomycetidae</taxon>
        <taxon>Agaricales</taxon>
        <taxon>Agaricineae</taxon>
        <taxon>Agaricaceae</taxon>
        <taxon>Leucocoprinus</taxon>
    </lineage>
</organism>
<feature type="region of interest" description="Disordered" evidence="1">
    <location>
        <begin position="81"/>
        <end position="118"/>
    </location>
</feature>
<protein>
    <submittedName>
        <fullName evidence="2">Uncharacterized protein</fullName>
    </submittedName>
</protein>
<sequence length="352" mass="38890">MIPSTQFERSDDSAYFDASSSYSGSNSLTSSQDPGYLPARYIHDSGADRVPYVCDMGTKNPFNHKAASSTTDSLEVANLEASITEQRPLNVPPDRVLEEPQRKRTPGTPQQDQNSFKKRTTDALFEDTLDLAPFVNEDSSTLDRTTSPTVGSVGRKTLFTNKEGLPVSSGTFINGAGTVGPHACTEAGDDLQRRARDADFSLTQKQKSKIVKAEAKDNQRLSKIIKKEAKVEKKALDLAIDELANLQRFQKQAVKDEAKAHANHAKVLSAFKKQESAFLESKSRHESLQGQVSAEAERLEAVRESAKTATEHVAEKSQEVNGLRKMFGIDEREREVRLGELKETKTSSLWKV</sequence>
<dbReference type="EMBL" id="JAACJO010000004">
    <property type="protein sequence ID" value="KAF5359622.1"/>
    <property type="molecule type" value="Genomic_DNA"/>
</dbReference>
<reference evidence="2 3" key="1">
    <citation type="journal article" date="2020" name="ISME J.">
        <title>Uncovering the hidden diversity of litter-decomposition mechanisms in mushroom-forming fungi.</title>
        <authorList>
            <person name="Floudas D."/>
            <person name="Bentzer J."/>
            <person name="Ahren D."/>
            <person name="Johansson T."/>
            <person name="Persson P."/>
            <person name="Tunlid A."/>
        </authorList>
    </citation>
    <scope>NUCLEOTIDE SEQUENCE [LARGE SCALE GENOMIC DNA]</scope>
    <source>
        <strain evidence="2 3">CBS 146.42</strain>
    </source>
</reference>
<dbReference type="AlphaFoldDB" id="A0A8H5G745"/>
<keyword evidence="3" id="KW-1185">Reference proteome</keyword>